<evidence type="ECO:0000259" key="1">
    <source>
        <dbReference type="PROSITE" id="PS51379"/>
    </source>
</evidence>
<dbReference type="AlphaFoldDB" id="A0A558CZ61"/>
<dbReference type="PROSITE" id="PS51379">
    <property type="entry name" value="4FE4S_FER_2"/>
    <property type="match status" value="1"/>
</dbReference>
<dbReference type="EMBL" id="VMRY01000045">
    <property type="protein sequence ID" value="TVT54074.1"/>
    <property type="molecule type" value="Genomic_DNA"/>
</dbReference>
<feature type="domain" description="4Fe-4S ferredoxin-type" evidence="1">
    <location>
        <begin position="152"/>
        <end position="184"/>
    </location>
</feature>
<protein>
    <recommendedName>
        <fullName evidence="1">4Fe-4S ferredoxin-type domain-containing protein</fullName>
    </recommendedName>
</protein>
<evidence type="ECO:0000313" key="2">
    <source>
        <dbReference type="EMBL" id="TVT54074.1"/>
    </source>
</evidence>
<dbReference type="SUPFAM" id="SSF54862">
    <property type="entry name" value="4Fe-4S ferredoxins"/>
    <property type="match status" value="1"/>
</dbReference>
<dbReference type="Proteomes" id="UP000317355">
    <property type="component" value="Unassembled WGS sequence"/>
</dbReference>
<sequence length="240" mass="26867">MNEIPDKPLEQGIQTLASKGLNLFAILPYSKLQQSAQQSLSGFDFPLSEATRVILIGHAGQSLWQKLQIQTLTQSDPVDYYSHMAAQAFAEEVLAYSDYQIIYPGDKSVALQQLGALAGWHTPSPLGLGINPRWGVWYAYRAALLTNAPLPVMLEAEPDNPCNQCADKPCITHCPAGALAENRQIDMTRCACYRLSEQSACTDRCLARISCPVSTQHRYTLDQIQYHYRLSLETLRHYYQ</sequence>
<organism evidence="2 3">
    <name type="scientific">Sedimenticola thiotaurini</name>
    <dbReference type="NCBI Taxonomy" id="1543721"/>
    <lineage>
        <taxon>Bacteria</taxon>
        <taxon>Pseudomonadati</taxon>
        <taxon>Pseudomonadota</taxon>
        <taxon>Gammaproteobacteria</taxon>
        <taxon>Chromatiales</taxon>
        <taxon>Sedimenticolaceae</taxon>
        <taxon>Sedimenticola</taxon>
    </lineage>
</organism>
<evidence type="ECO:0000313" key="3">
    <source>
        <dbReference type="Proteomes" id="UP000317355"/>
    </source>
</evidence>
<reference evidence="2 3" key="1">
    <citation type="submission" date="2019-07" db="EMBL/GenBank/DDBJ databases">
        <title>The pathways for chlorine oxyanion respiration interact through the shared metabolite chlorate.</title>
        <authorList>
            <person name="Barnum T.P."/>
            <person name="Cheng Y."/>
            <person name="Hill K.A."/>
            <person name="Lucas L.N."/>
            <person name="Carlson H.K."/>
            <person name="Coates J.D."/>
        </authorList>
    </citation>
    <scope>NUCLEOTIDE SEQUENCE [LARGE SCALE GENOMIC DNA]</scope>
    <source>
        <strain evidence="2">BK-3</strain>
    </source>
</reference>
<comment type="caution">
    <text evidence="2">The sequence shown here is derived from an EMBL/GenBank/DDBJ whole genome shotgun (WGS) entry which is preliminary data.</text>
</comment>
<name>A0A558CZ61_9GAMM</name>
<proteinExistence type="predicted"/>
<accession>A0A558CZ61</accession>
<dbReference type="InterPro" id="IPR017896">
    <property type="entry name" value="4Fe4S_Fe-S-bd"/>
</dbReference>
<gene>
    <name evidence="2" type="ORF">FHK82_11080</name>
</gene>